<evidence type="ECO:0008006" key="4">
    <source>
        <dbReference type="Google" id="ProtNLM"/>
    </source>
</evidence>
<feature type="signal peptide" evidence="1">
    <location>
        <begin position="1"/>
        <end position="23"/>
    </location>
</feature>
<dbReference type="RefSeq" id="WP_223926309.1">
    <property type="nucleotide sequence ID" value="NZ_BPTU01000001.1"/>
</dbReference>
<dbReference type="AlphaFoldDB" id="A0A9R1C9G7"/>
<name>A0A9R1C9G7_9BACT</name>
<dbReference type="PROSITE" id="PS51257">
    <property type="entry name" value="PROKAR_LIPOPROTEIN"/>
    <property type="match status" value="1"/>
</dbReference>
<evidence type="ECO:0000313" key="2">
    <source>
        <dbReference type="EMBL" id="GJG58430.1"/>
    </source>
</evidence>
<organism evidence="2 3">
    <name type="scientific">Prevotella lacticifex</name>
    <dbReference type="NCBI Taxonomy" id="2854755"/>
    <lineage>
        <taxon>Bacteria</taxon>
        <taxon>Pseudomonadati</taxon>
        <taxon>Bacteroidota</taxon>
        <taxon>Bacteroidia</taxon>
        <taxon>Bacteroidales</taxon>
        <taxon>Prevotellaceae</taxon>
        <taxon>Prevotella</taxon>
    </lineage>
</organism>
<feature type="chain" id="PRO_5040145131" description="Lipoprotein" evidence="1">
    <location>
        <begin position="24"/>
        <end position="270"/>
    </location>
</feature>
<dbReference type="Proteomes" id="UP000825483">
    <property type="component" value="Unassembled WGS sequence"/>
</dbReference>
<evidence type="ECO:0000313" key="3">
    <source>
        <dbReference type="Proteomes" id="UP000825483"/>
    </source>
</evidence>
<reference evidence="2" key="1">
    <citation type="journal article" date="2022" name="Int. J. Syst. Evol. Microbiol.">
        <title>Prevotella lacticifex sp. nov., isolated from the rumen of cows.</title>
        <authorList>
            <person name="Shinkai T."/>
            <person name="Ikeyama N."/>
            <person name="Kumagai M."/>
            <person name="Ohmori H."/>
            <person name="Sakamoto M."/>
            <person name="Ohkuma M."/>
            <person name="Mitsumori M."/>
        </authorList>
    </citation>
    <scope>NUCLEOTIDE SEQUENCE</scope>
    <source>
        <strain evidence="2">R5076</strain>
    </source>
</reference>
<dbReference type="GeneID" id="72467535"/>
<evidence type="ECO:0000256" key="1">
    <source>
        <dbReference type="SAM" id="SignalP"/>
    </source>
</evidence>
<keyword evidence="3" id="KW-1185">Reference proteome</keyword>
<comment type="caution">
    <text evidence="2">The sequence shown here is derived from an EMBL/GenBank/DDBJ whole genome shotgun (WGS) entry which is preliminary data.</text>
</comment>
<accession>A0A9R1C9G7</accession>
<keyword evidence="1" id="KW-0732">Signal</keyword>
<gene>
    <name evidence="2" type="ORF">PRLR5076_12810</name>
</gene>
<sequence>MRKLPAFIILLIAISLGACTYQAEGDKGAIDITERVKGDNTLYGLACDGTNDSTLVFLPNSGGDPVSYDIIDATRNHQIFGSLAIGDWVGMMVDPHDKRKANLVVDLDELKGTWTFQVIPKVKPTPTMNAEEAEAAMTDSMKALYMVPREYGFTLKRHYQASPVGLIVKENSLDDNSPVAYPKVTVYTSWHIINGRLYLYKDTVDEQGKRIPQSQVGFDDGTFVYLGTDSMAALFGKKVMQYHRKANAIEANAKAQAAEKKVSSADTIKK</sequence>
<proteinExistence type="predicted"/>
<protein>
    <recommendedName>
        <fullName evidence="4">Lipoprotein</fullName>
    </recommendedName>
</protein>
<dbReference type="EMBL" id="BPUB01000001">
    <property type="protein sequence ID" value="GJG58430.1"/>
    <property type="molecule type" value="Genomic_DNA"/>
</dbReference>